<comment type="function">
    <text evidence="2">Catalyzes the hydrolysis of 5-hydroxyisourate (HIU) to 2-oxo-4-hydroxy-4-carboxy-5-ureidoimidazoline (OHCU).</text>
</comment>
<dbReference type="InterPro" id="IPR014306">
    <property type="entry name" value="Hydroxyisourate_hydrolase"/>
</dbReference>
<evidence type="ECO:0000256" key="5">
    <source>
        <dbReference type="ARBA" id="ARBA00022631"/>
    </source>
</evidence>
<reference evidence="9 10" key="1">
    <citation type="submission" date="2023-02" db="EMBL/GenBank/DDBJ databases">
        <title>Dictyobacter halimunensis sp. nov., a new member of the class Ktedonobacteria from forest soil in a geothermal area.</title>
        <authorList>
            <person name="Rachmania M.K."/>
            <person name="Ningsih F."/>
            <person name="Sakai Y."/>
            <person name="Yabe S."/>
            <person name="Yokota A."/>
            <person name="Sjamsuridzal W."/>
        </authorList>
    </citation>
    <scope>NUCLEOTIDE SEQUENCE [LARGE SCALE GENOMIC DNA]</scope>
    <source>
        <strain evidence="9 10">S3.2.2.5</strain>
    </source>
</reference>
<evidence type="ECO:0000256" key="2">
    <source>
        <dbReference type="ARBA" id="ARBA00002704"/>
    </source>
</evidence>
<dbReference type="PANTHER" id="PTHR10395:SF7">
    <property type="entry name" value="5-HYDROXYISOURATE HYDROLASE"/>
    <property type="match status" value="1"/>
</dbReference>
<evidence type="ECO:0000256" key="6">
    <source>
        <dbReference type="ARBA" id="ARBA00022801"/>
    </source>
</evidence>
<dbReference type="RefSeq" id="WP_338247418.1">
    <property type="nucleotide sequence ID" value="NZ_BSRI01000001.1"/>
</dbReference>
<dbReference type="Gene3D" id="2.60.40.180">
    <property type="entry name" value="Transthyretin/hydroxyisourate hydrolase domain"/>
    <property type="match status" value="1"/>
</dbReference>
<comment type="caution">
    <text evidence="9">The sequence shown here is derived from an EMBL/GenBank/DDBJ whole genome shotgun (WGS) entry which is preliminary data.</text>
</comment>
<dbReference type="Pfam" id="PF00576">
    <property type="entry name" value="Transthyretin"/>
    <property type="match status" value="1"/>
</dbReference>
<evidence type="ECO:0000259" key="8">
    <source>
        <dbReference type="Pfam" id="PF00576"/>
    </source>
</evidence>
<dbReference type="InterPro" id="IPR023416">
    <property type="entry name" value="Transthyretin/HIU_hydrolase_d"/>
</dbReference>
<dbReference type="PANTHER" id="PTHR10395">
    <property type="entry name" value="URICASE AND TRANSTHYRETIN-RELATED"/>
    <property type="match status" value="1"/>
</dbReference>
<dbReference type="NCBIfam" id="TIGR02962">
    <property type="entry name" value="hdxy_isourate"/>
    <property type="match status" value="1"/>
</dbReference>
<feature type="domain" description="Transthyretin/hydroxyisourate hydrolase" evidence="8">
    <location>
        <begin position="5"/>
        <end position="119"/>
    </location>
</feature>
<gene>
    <name evidence="9" type="ORF">KDH_05620</name>
</gene>
<dbReference type="GO" id="GO:0016787">
    <property type="term" value="F:hydrolase activity"/>
    <property type="evidence" value="ECO:0007669"/>
    <property type="project" value="UniProtKB-KW"/>
</dbReference>
<evidence type="ECO:0000313" key="10">
    <source>
        <dbReference type="Proteomes" id="UP001344906"/>
    </source>
</evidence>
<sequence>MPGRLTTHVLDTTQGRPAADVPLQLWLLGGEGSRRTLLKVLRTNGDGRTSEPLLQGHELVMGRYELVFAVGKYFVAQGLALADPPFLDEVPIRFGIARVEEHYHVPLLISPWAYSTYRGS</sequence>
<organism evidence="9 10">
    <name type="scientific">Dictyobacter halimunensis</name>
    <dbReference type="NCBI Taxonomy" id="3026934"/>
    <lineage>
        <taxon>Bacteria</taxon>
        <taxon>Bacillati</taxon>
        <taxon>Chloroflexota</taxon>
        <taxon>Ktedonobacteria</taxon>
        <taxon>Ktedonobacterales</taxon>
        <taxon>Dictyobacteraceae</taxon>
        <taxon>Dictyobacter</taxon>
    </lineage>
</organism>
<dbReference type="InterPro" id="IPR036817">
    <property type="entry name" value="Transthyretin/HIU_hydrolase_sf"/>
</dbReference>
<dbReference type="Proteomes" id="UP001344906">
    <property type="component" value="Unassembled WGS sequence"/>
</dbReference>
<name>A0ABQ6FMC1_9CHLR</name>
<keyword evidence="5 7" id="KW-0659">Purine metabolism</keyword>
<protein>
    <recommendedName>
        <fullName evidence="7">5-hydroxyisourate hydrolase</fullName>
        <shortName evidence="7">HIU hydrolase</shortName>
        <shortName evidence="7">HIUHase</shortName>
        <ecNumber evidence="7">3.5.2.17</ecNumber>
    </recommendedName>
</protein>
<accession>A0ABQ6FMC1</accession>
<keyword evidence="6 7" id="KW-0378">Hydrolase</keyword>
<evidence type="ECO:0000256" key="7">
    <source>
        <dbReference type="RuleBase" id="RU361270"/>
    </source>
</evidence>
<comment type="catalytic activity">
    <reaction evidence="1 7">
        <text>5-hydroxyisourate + H2O = 5-hydroxy-2-oxo-4-ureido-2,5-dihydro-1H-imidazole-5-carboxylate + H(+)</text>
        <dbReference type="Rhea" id="RHEA:23736"/>
        <dbReference type="ChEBI" id="CHEBI:15377"/>
        <dbReference type="ChEBI" id="CHEBI:15378"/>
        <dbReference type="ChEBI" id="CHEBI:18072"/>
        <dbReference type="ChEBI" id="CHEBI:58639"/>
        <dbReference type="EC" id="3.5.2.17"/>
    </reaction>
</comment>
<dbReference type="SUPFAM" id="SSF49472">
    <property type="entry name" value="Transthyretin (synonym: prealbumin)"/>
    <property type="match status" value="1"/>
</dbReference>
<dbReference type="EC" id="3.5.2.17" evidence="7"/>
<evidence type="ECO:0000313" key="9">
    <source>
        <dbReference type="EMBL" id="GLV53710.1"/>
    </source>
</evidence>
<proteinExistence type="inferred from homology"/>
<dbReference type="CDD" id="cd05822">
    <property type="entry name" value="TLP_HIUase"/>
    <property type="match status" value="1"/>
</dbReference>
<comment type="similarity">
    <text evidence="3 7">Belongs to the transthyretin family. 5-hydroxyisourate hydrolase subfamily.</text>
</comment>
<evidence type="ECO:0000256" key="4">
    <source>
        <dbReference type="ARBA" id="ARBA00011881"/>
    </source>
</evidence>
<evidence type="ECO:0000256" key="1">
    <source>
        <dbReference type="ARBA" id="ARBA00001043"/>
    </source>
</evidence>
<comment type="subunit">
    <text evidence="4 7">Homotetramer.</text>
</comment>
<evidence type="ECO:0000256" key="3">
    <source>
        <dbReference type="ARBA" id="ARBA00009850"/>
    </source>
</evidence>
<dbReference type="EMBL" id="BSRI01000001">
    <property type="protein sequence ID" value="GLV53710.1"/>
    <property type="molecule type" value="Genomic_DNA"/>
</dbReference>
<keyword evidence="10" id="KW-1185">Reference proteome</keyword>